<evidence type="ECO:0000256" key="1">
    <source>
        <dbReference type="SAM" id="MobiDB-lite"/>
    </source>
</evidence>
<proteinExistence type="predicted"/>
<accession>A0ABV6ELS7</accession>
<comment type="caution">
    <text evidence="3">The sequence shown here is derived from an EMBL/GenBank/DDBJ whole genome shotgun (WGS) entry which is preliminary data.</text>
</comment>
<reference evidence="3 4" key="1">
    <citation type="submission" date="2024-09" db="EMBL/GenBank/DDBJ databases">
        <authorList>
            <person name="Sun Q."/>
            <person name="Mori K."/>
        </authorList>
    </citation>
    <scope>NUCLEOTIDE SEQUENCE [LARGE SCALE GENOMIC DNA]</scope>
    <source>
        <strain evidence="3 4">KCTC 23279</strain>
    </source>
</reference>
<feature type="region of interest" description="Disordered" evidence="1">
    <location>
        <begin position="49"/>
        <end position="132"/>
    </location>
</feature>
<name>A0ABV6ELS7_9BRAD</name>
<feature type="compositionally biased region" description="Low complexity" evidence="1">
    <location>
        <begin position="66"/>
        <end position="88"/>
    </location>
</feature>
<feature type="chain" id="PRO_5045651672" evidence="2">
    <location>
        <begin position="21"/>
        <end position="132"/>
    </location>
</feature>
<dbReference type="EMBL" id="JBHLWM010000001">
    <property type="protein sequence ID" value="MFC0239168.1"/>
    <property type="molecule type" value="Genomic_DNA"/>
</dbReference>
<gene>
    <name evidence="3" type="ORF">ACFFJ6_01765</name>
</gene>
<dbReference type="Proteomes" id="UP001589775">
    <property type="component" value="Unassembled WGS sequence"/>
</dbReference>
<sequence length="132" mass="13082">MWYAAVALTTAMGLSAGLPATDVAQNRHGPLIRVASEVFVQQPSGFLPALRQRPADAPPLPQTPESGGPARSGAAAAAAPAPAASSVATPESGPAAASVTANAAQSGVACGPQNASSKECYSATQQYRSPAR</sequence>
<feature type="compositionally biased region" description="Low complexity" evidence="1">
    <location>
        <begin position="95"/>
        <end position="104"/>
    </location>
</feature>
<feature type="signal peptide" evidence="2">
    <location>
        <begin position="1"/>
        <end position="20"/>
    </location>
</feature>
<protein>
    <submittedName>
        <fullName evidence="3">Uncharacterized protein</fullName>
    </submittedName>
</protein>
<keyword evidence="2" id="KW-0732">Signal</keyword>
<dbReference type="RefSeq" id="WP_378383723.1">
    <property type="nucleotide sequence ID" value="NZ_JBHLWM010000001.1"/>
</dbReference>
<feature type="compositionally biased region" description="Polar residues" evidence="1">
    <location>
        <begin position="113"/>
        <end position="132"/>
    </location>
</feature>
<evidence type="ECO:0000313" key="4">
    <source>
        <dbReference type="Proteomes" id="UP001589775"/>
    </source>
</evidence>
<organism evidence="3 4">
    <name type="scientific">Rhodopseudomonas telluris</name>
    <dbReference type="NCBI Taxonomy" id="644215"/>
    <lineage>
        <taxon>Bacteria</taxon>
        <taxon>Pseudomonadati</taxon>
        <taxon>Pseudomonadota</taxon>
        <taxon>Alphaproteobacteria</taxon>
        <taxon>Hyphomicrobiales</taxon>
        <taxon>Nitrobacteraceae</taxon>
        <taxon>Rhodopseudomonas</taxon>
    </lineage>
</organism>
<evidence type="ECO:0000256" key="2">
    <source>
        <dbReference type="SAM" id="SignalP"/>
    </source>
</evidence>
<keyword evidence="4" id="KW-1185">Reference proteome</keyword>
<evidence type="ECO:0000313" key="3">
    <source>
        <dbReference type="EMBL" id="MFC0239168.1"/>
    </source>
</evidence>